<dbReference type="NCBIfam" id="TIGR01446">
    <property type="entry name" value="DnaD_dom"/>
    <property type="match status" value="1"/>
</dbReference>
<dbReference type="PANTHER" id="PTHR37293">
    <property type="entry name" value="PHAGE REPLICATION PROTEIN-RELATED"/>
    <property type="match status" value="1"/>
</dbReference>
<evidence type="ECO:0000256" key="1">
    <source>
        <dbReference type="ARBA" id="ARBA00093462"/>
    </source>
</evidence>
<gene>
    <name evidence="4" type="ORF">HNQ45_001239</name>
</gene>
<evidence type="ECO:0000313" key="4">
    <source>
        <dbReference type="EMBL" id="MBB5176351.1"/>
    </source>
</evidence>
<dbReference type="Pfam" id="PF07261">
    <property type="entry name" value="DnaB_2"/>
    <property type="match status" value="1"/>
</dbReference>
<feature type="domain" description="DnaB/C C-terminal" evidence="2">
    <location>
        <begin position="121"/>
        <end position="183"/>
    </location>
</feature>
<dbReference type="Pfam" id="PF21984">
    <property type="entry name" value="DnaD_N"/>
    <property type="match status" value="1"/>
</dbReference>
<reference evidence="4 5" key="1">
    <citation type="submission" date="2020-08" db="EMBL/GenBank/DDBJ databases">
        <title>Genomic Encyclopedia of Type Strains, Phase IV (KMG-IV): sequencing the most valuable type-strain genomes for metagenomic binning, comparative biology and taxonomic classification.</title>
        <authorList>
            <person name="Goeker M."/>
        </authorList>
    </citation>
    <scope>NUCLEOTIDE SEQUENCE [LARGE SCALE GENOMIC DNA]</scope>
    <source>
        <strain evidence="4 5">DSM 19163</strain>
    </source>
</reference>
<dbReference type="PANTHER" id="PTHR37293:SF6">
    <property type="entry name" value="DNA REPLICATION PROTEIN DNAD"/>
    <property type="match status" value="1"/>
</dbReference>
<dbReference type="Gene3D" id="1.10.10.10">
    <property type="entry name" value="Winged helix-like DNA-binding domain superfamily/Winged helix DNA-binding domain"/>
    <property type="match status" value="1"/>
</dbReference>
<dbReference type="Gene3D" id="1.10.10.630">
    <property type="entry name" value="DnaD domain-like"/>
    <property type="match status" value="1"/>
</dbReference>
<evidence type="ECO:0000259" key="3">
    <source>
        <dbReference type="Pfam" id="PF21984"/>
    </source>
</evidence>
<name>A0A9Q2HFX5_9STAP</name>
<dbReference type="InterPro" id="IPR053162">
    <property type="entry name" value="DnaD"/>
</dbReference>
<evidence type="ECO:0000313" key="5">
    <source>
        <dbReference type="Proteomes" id="UP000579136"/>
    </source>
</evidence>
<dbReference type="InterPro" id="IPR034829">
    <property type="entry name" value="DnaD-like_sf"/>
</dbReference>
<dbReference type="Proteomes" id="UP000579136">
    <property type="component" value="Unassembled WGS sequence"/>
</dbReference>
<evidence type="ECO:0000259" key="2">
    <source>
        <dbReference type="Pfam" id="PF07261"/>
    </source>
</evidence>
<comment type="caution">
    <text evidence="4">The sequence shown here is derived from an EMBL/GenBank/DDBJ whole genome shotgun (WGS) entry which is preliminary data.</text>
</comment>
<dbReference type="RefSeq" id="WP_183674687.1">
    <property type="nucleotide sequence ID" value="NZ_CBCRYX010000008.1"/>
</dbReference>
<comment type="similarity">
    <text evidence="1">Belongs to the DnaB/DnaD family.</text>
</comment>
<keyword evidence="5" id="KW-1185">Reference proteome</keyword>
<protein>
    <submittedName>
        <fullName evidence="4">DNA replication protein</fullName>
    </submittedName>
</protein>
<organism evidence="4 5">
    <name type="scientific">Nosocomiicoccus ampullae</name>
    <dbReference type="NCBI Taxonomy" id="489910"/>
    <lineage>
        <taxon>Bacteria</taxon>
        <taxon>Bacillati</taxon>
        <taxon>Bacillota</taxon>
        <taxon>Bacilli</taxon>
        <taxon>Bacillales</taxon>
        <taxon>Staphylococcaceae</taxon>
        <taxon>Nosocomiicoccus</taxon>
    </lineage>
</organism>
<dbReference type="EMBL" id="JACHHF010000007">
    <property type="protein sequence ID" value="MBB5176351.1"/>
    <property type="molecule type" value="Genomic_DNA"/>
</dbReference>
<dbReference type="SUPFAM" id="SSF158499">
    <property type="entry name" value="DnaD domain-like"/>
    <property type="match status" value="1"/>
</dbReference>
<accession>A0A9Q2HFX5</accession>
<feature type="domain" description="DnaD N-terminal" evidence="3">
    <location>
        <begin position="13"/>
        <end position="109"/>
    </location>
</feature>
<dbReference type="InterPro" id="IPR006343">
    <property type="entry name" value="DnaB/C_C"/>
</dbReference>
<proteinExistence type="inferred from homology"/>
<dbReference type="InterPro" id="IPR053843">
    <property type="entry name" value="DnaD_N"/>
</dbReference>
<dbReference type="AlphaFoldDB" id="A0A9Q2HFX5"/>
<sequence>MNEYIKFIRISVNKLLIDHYAKIGLDEKLTILLIRLIEYSNDGSKEISFDDIIEGSTFTPEELSILIQKLIKENFININTKVIDGKHIETYDFNPLYNKLENVIMNKKESTYTDNDIKNLFQYIEKLYGRTLGPSEYERMTAWLRDDGYSTENIKEGIDIAYKNNVTSLSYVEKILHSMKKEDTNEPNVPFINWLEGD</sequence>
<dbReference type="InterPro" id="IPR036388">
    <property type="entry name" value="WH-like_DNA-bd_sf"/>
</dbReference>